<dbReference type="Pfam" id="PF00158">
    <property type="entry name" value="Sigma54_activat"/>
    <property type="match status" value="1"/>
</dbReference>
<keyword evidence="5" id="KW-0597">Phosphoprotein</keyword>
<feature type="domain" description="Response regulatory" evidence="7">
    <location>
        <begin position="5"/>
        <end position="119"/>
    </location>
</feature>
<evidence type="ECO:0000256" key="2">
    <source>
        <dbReference type="ARBA" id="ARBA00022840"/>
    </source>
</evidence>
<dbReference type="Gene3D" id="3.40.50.300">
    <property type="entry name" value="P-loop containing nucleotide triphosphate hydrolases"/>
    <property type="match status" value="1"/>
</dbReference>
<evidence type="ECO:0000259" key="7">
    <source>
        <dbReference type="PROSITE" id="PS50110"/>
    </source>
</evidence>
<keyword evidence="3" id="KW-0805">Transcription regulation</keyword>
<protein>
    <submittedName>
        <fullName evidence="8">Response regulator</fullName>
    </submittedName>
</protein>
<dbReference type="InterPro" id="IPR001789">
    <property type="entry name" value="Sig_transdc_resp-reg_receiver"/>
</dbReference>
<dbReference type="GO" id="GO:0005524">
    <property type="term" value="F:ATP binding"/>
    <property type="evidence" value="ECO:0007669"/>
    <property type="project" value="UniProtKB-KW"/>
</dbReference>
<dbReference type="SMART" id="SM00448">
    <property type="entry name" value="REC"/>
    <property type="match status" value="1"/>
</dbReference>
<evidence type="ECO:0000256" key="5">
    <source>
        <dbReference type="PROSITE-ProRule" id="PRU00169"/>
    </source>
</evidence>
<dbReference type="InterPro" id="IPR002078">
    <property type="entry name" value="Sigma_54_int"/>
</dbReference>
<dbReference type="GO" id="GO:0006355">
    <property type="term" value="P:regulation of DNA-templated transcription"/>
    <property type="evidence" value="ECO:0007669"/>
    <property type="project" value="InterPro"/>
</dbReference>
<evidence type="ECO:0000256" key="4">
    <source>
        <dbReference type="ARBA" id="ARBA00023163"/>
    </source>
</evidence>
<dbReference type="InterPro" id="IPR002197">
    <property type="entry name" value="HTH_Fis"/>
</dbReference>
<dbReference type="SUPFAM" id="SSF46689">
    <property type="entry name" value="Homeodomain-like"/>
    <property type="match status" value="1"/>
</dbReference>
<feature type="modified residue" description="4-aspartylphosphate" evidence="5">
    <location>
        <position position="54"/>
    </location>
</feature>
<evidence type="ECO:0000313" key="8">
    <source>
        <dbReference type="EMBL" id="QQD23414.1"/>
    </source>
</evidence>
<dbReference type="InterPro" id="IPR027417">
    <property type="entry name" value="P-loop_NTPase"/>
</dbReference>
<dbReference type="CDD" id="cd00009">
    <property type="entry name" value="AAA"/>
    <property type="match status" value="1"/>
</dbReference>
<evidence type="ECO:0000313" key="9">
    <source>
        <dbReference type="Proteomes" id="UP000596074"/>
    </source>
</evidence>
<reference evidence="8 9" key="1">
    <citation type="submission" date="2019-11" db="EMBL/GenBank/DDBJ databases">
        <title>Venatorbacter sp. nov. a predator of Campylobacter and other Gram-negative bacteria.</title>
        <authorList>
            <person name="Saeedi A."/>
            <person name="Cummings N.J."/>
            <person name="Connerton I.F."/>
            <person name="Connerton P.L."/>
        </authorList>
    </citation>
    <scope>NUCLEOTIDE SEQUENCE [LARGE SCALE GENOMIC DNA]</scope>
    <source>
        <strain evidence="8">XL5</strain>
    </source>
</reference>
<keyword evidence="2" id="KW-0067">ATP-binding</keyword>
<dbReference type="GO" id="GO:0043565">
    <property type="term" value="F:sequence-specific DNA binding"/>
    <property type="evidence" value="ECO:0007669"/>
    <property type="project" value="InterPro"/>
</dbReference>
<organism evidence="8 9">
    <name type="scientific">Venatoribacter cucullus</name>
    <dbReference type="NCBI Taxonomy" id="2661630"/>
    <lineage>
        <taxon>Bacteria</taxon>
        <taxon>Pseudomonadati</taxon>
        <taxon>Pseudomonadota</taxon>
        <taxon>Gammaproteobacteria</taxon>
        <taxon>Oceanospirillales</taxon>
        <taxon>Oceanospirillaceae</taxon>
        <taxon>Venatoribacter</taxon>
    </lineage>
</organism>
<dbReference type="Pfam" id="PF02954">
    <property type="entry name" value="HTH_8"/>
    <property type="match status" value="1"/>
</dbReference>
<dbReference type="KEGG" id="vcw:GJQ55_02470"/>
<gene>
    <name evidence="8" type="ORF">GJQ55_02470</name>
</gene>
<dbReference type="PANTHER" id="PTHR32071">
    <property type="entry name" value="TRANSCRIPTIONAL REGULATORY PROTEIN"/>
    <property type="match status" value="1"/>
</dbReference>
<dbReference type="Gene3D" id="3.40.50.2300">
    <property type="match status" value="1"/>
</dbReference>
<evidence type="ECO:0000259" key="6">
    <source>
        <dbReference type="PROSITE" id="PS50045"/>
    </source>
</evidence>
<dbReference type="GO" id="GO:0000160">
    <property type="term" value="P:phosphorelay signal transduction system"/>
    <property type="evidence" value="ECO:0007669"/>
    <property type="project" value="InterPro"/>
</dbReference>
<dbReference type="Proteomes" id="UP000596074">
    <property type="component" value="Chromosome"/>
</dbReference>
<keyword evidence="9" id="KW-1185">Reference proteome</keyword>
<dbReference type="InterPro" id="IPR011006">
    <property type="entry name" value="CheY-like_superfamily"/>
</dbReference>
<dbReference type="PROSITE" id="PS50045">
    <property type="entry name" value="SIGMA54_INTERACT_4"/>
    <property type="match status" value="1"/>
</dbReference>
<dbReference type="PRINTS" id="PR01590">
    <property type="entry name" value="HTHFIS"/>
</dbReference>
<dbReference type="SUPFAM" id="SSF52172">
    <property type="entry name" value="CheY-like"/>
    <property type="match status" value="1"/>
</dbReference>
<dbReference type="Gene3D" id="1.10.10.60">
    <property type="entry name" value="Homeodomain-like"/>
    <property type="match status" value="1"/>
</dbReference>
<evidence type="ECO:0000256" key="1">
    <source>
        <dbReference type="ARBA" id="ARBA00022741"/>
    </source>
</evidence>
<proteinExistence type="predicted"/>
<evidence type="ECO:0000256" key="3">
    <source>
        <dbReference type="ARBA" id="ARBA00023015"/>
    </source>
</evidence>
<accession>A0A9X7YN66</accession>
<dbReference type="Gene3D" id="1.10.8.60">
    <property type="match status" value="1"/>
</dbReference>
<dbReference type="InterPro" id="IPR058031">
    <property type="entry name" value="AAA_lid_NorR"/>
</dbReference>
<dbReference type="AlphaFoldDB" id="A0A9X7YN66"/>
<dbReference type="PANTHER" id="PTHR32071:SF100">
    <property type="entry name" value="RESPONSE REGULATOR PROTEIN PILR"/>
    <property type="match status" value="1"/>
</dbReference>
<dbReference type="Pfam" id="PF25601">
    <property type="entry name" value="AAA_lid_14"/>
    <property type="match status" value="1"/>
</dbReference>
<sequence>MTRFRALIIDDEADIRTLVAMTLNRMELECFQAGSVAEARQQLQQRSYHFCITDMKLPDGNGLDLIQLCQQKFPDMPVAMITAYGNMELGVSAMKAGAFDVVAKPIDTERLRQLARQALQLSKVPVHLETLPSAIGLIGDSAPMQSLKEQIFKVARTQAPVFIFGEDGSGKELTARLIHHQSSRAQRPLVSLSCREHSPAELEQALFGEHNPADGLLYAADGGTLLLTDIDQLPPECQGRLLRVLQDKTLSDPRQEQHLAADFRLLSASDKDLSQLVQQGQFRQDLLFRLNVITLNVPALREHSQDIPLLANHFMRLYCRQWSMPELTLQADALDALQHYAFPGNVSELENLLQRVVTLAEGDSISAADLQLQTGPQELMPAVQGRIDTSNLEDYLENIERRAITQALTATRWNKTAAAEKLGISFRALRYRCKKLGID</sequence>
<dbReference type="SUPFAM" id="SSF52540">
    <property type="entry name" value="P-loop containing nucleoside triphosphate hydrolases"/>
    <property type="match status" value="1"/>
</dbReference>
<dbReference type="RefSeq" id="WP_228345938.1">
    <property type="nucleotide sequence ID" value="NZ_CP046056.1"/>
</dbReference>
<dbReference type="InterPro" id="IPR009057">
    <property type="entry name" value="Homeodomain-like_sf"/>
</dbReference>
<keyword evidence="4" id="KW-0804">Transcription</keyword>
<keyword evidence="1" id="KW-0547">Nucleotide-binding</keyword>
<dbReference type="PROSITE" id="PS50110">
    <property type="entry name" value="RESPONSE_REGULATORY"/>
    <property type="match status" value="1"/>
</dbReference>
<feature type="domain" description="Sigma-54 factor interaction" evidence="6">
    <location>
        <begin position="137"/>
        <end position="358"/>
    </location>
</feature>
<name>A0A9X7YN66_9GAMM</name>
<dbReference type="Pfam" id="PF00072">
    <property type="entry name" value="Response_reg"/>
    <property type="match status" value="1"/>
</dbReference>
<dbReference type="EMBL" id="CP046056">
    <property type="protein sequence ID" value="QQD23414.1"/>
    <property type="molecule type" value="Genomic_DNA"/>
</dbReference>